<accession>A0A1E3VFU3</accession>
<dbReference type="AlphaFoldDB" id="A0A1E3VFU3"/>
<dbReference type="OrthoDB" id="2086138at2"/>
<organism evidence="1 2">
    <name type="scientific">Sinorhizobium alkalisoli</name>
    <dbReference type="NCBI Taxonomy" id="1752398"/>
    <lineage>
        <taxon>Bacteria</taxon>
        <taxon>Pseudomonadati</taxon>
        <taxon>Pseudomonadota</taxon>
        <taxon>Alphaproteobacteria</taxon>
        <taxon>Hyphomicrobiales</taxon>
        <taxon>Rhizobiaceae</taxon>
        <taxon>Sinorhizobium/Ensifer group</taxon>
        <taxon>Sinorhizobium</taxon>
    </lineage>
</organism>
<comment type="caution">
    <text evidence="1">The sequence shown here is derived from an EMBL/GenBank/DDBJ whole genome shotgun (WGS) entry which is preliminary data.</text>
</comment>
<dbReference type="EMBL" id="LYBW01000044">
    <property type="protein sequence ID" value="ODR92438.1"/>
    <property type="molecule type" value="Genomic_DNA"/>
</dbReference>
<name>A0A1E3VFU3_9HYPH</name>
<protein>
    <submittedName>
        <fullName evidence="1">Uncharacterized protein</fullName>
    </submittedName>
</protein>
<sequence length="128" mass="13681">MPDQESPDCTADLPDTAPAKAGAKRASGRSRLGGAFADAVQADFEAYGAAVVARIREEKPESYLKLVASILPKDLGAAASGMEDLSDEQLIERIRVLDMAVRPLLEVKKIGARRSVRRTRSTRSGAAK</sequence>
<reference evidence="2" key="1">
    <citation type="submission" date="2016-05" db="EMBL/GenBank/DDBJ databases">
        <authorList>
            <person name="Li Y."/>
        </authorList>
    </citation>
    <scope>NUCLEOTIDE SEQUENCE [LARGE SCALE GENOMIC DNA]</scope>
    <source>
        <strain evidence="2">YIC4027</strain>
    </source>
</reference>
<proteinExistence type="predicted"/>
<evidence type="ECO:0000313" key="2">
    <source>
        <dbReference type="Proteomes" id="UP000094342"/>
    </source>
</evidence>
<gene>
    <name evidence="1" type="ORF">A8M32_05245</name>
</gene>
<dbReference type="RefSeq" id="WP_069457355.1">
    <property type="nucleotide sequence ID" value="NZ_CP034909.1"/>
</dbReference>
<keyword evidence="2" id="KW-1185">Reference proteome</keyword>
<dbReference type="Proteomes" id="UP000094342">
    <property type="component" value="Unassembled WGS sequence"/>
</dbReference>
<evidence type="ECO:0000313" key="1">
    <source>
        <dbReference type="EMBL" id="ODR92438.1"/>
    </source>
</evidence>